<dbReference type="Proteomes" id="UP001420932">
    <property type="component" value="Unassembled WGS sequence"/>
</dbReference>
<name>A0AAP0KEI6_9MAGN</name>
<dbReference type="EMBL" id="JBBNAF010000004">
    <property type="protein sequence ID" value="KAK9150545.1"/>
    <property type="molecule type" value="Genomic_DNA"/>
</dbReference>
<proteinExistence type="predicted"/>
<evidence type="ECO:0000313" key="3">
    <source>
        <dbReference type="Proteomes" id="UP001420932"/>
    </source>
</evidence>
<accession>A0AAP0KEI6</accession>
<protein>
    <submittedName>
        <fullName evidence="2">Uncharacterized protein</fullName>
    </submittedName>
</protein>
<reference evidence="2 3" key="1">
    <citation type="submission" date="2024-01" db="EMBL/GenBank/DDBJ databases">
        <title>Genome assemblies of Stephania.</title>
        <authorList>
            <person name="Yang L."/>
        </authorList>
    </citation>
    <scope>NUCLEOTIDE SEQUENCE [LARGE SCALE GENOMIC DNA]</scope>
    <source>
        <strain evidence="2">YNDBR</strain>
        <tissue evidence="2">Leaf</tissue>
    </source>
</reference>
<gene>
    <name evidence="2" type="ORF">Syun_008854</name>
</gene>
<organism evidence="2 3">
    <name type="scientific">Stephania yunnanensis</name>
    <dbReference type="NCBI Taxonomy" id="152371"/>
    <lineage>
        <taxon>Eukaryota</taxon>
        <taxon>Viridiplantae</taxon>
        <taxon>Streptophyta</taxon>
        <taxon>Embryophyta</taxon>
        <taxon>Tracheophyta</taxon>
        <taxon>Spermatophyta</taxon>
        <taxon>Magnoliopsida</taxon>
        <taxon>Ranunculales</taxon>
        <taxon>Menispermaceae</taxon>
        <taxon>Menispermoideae</taxon>
        <taxon>Cissampelideae</taxon>
        <taxon>Stephania</taxon>
    </lineage>
</organism>
<dbReference type="AlphaFoldDB" id="A0AAP0KEI6"/>
<sequence length="118" mass="13458">MTRSLRTQLEQPAGARLARDGEALAQRGRSCWVWKRANSDGAAAAMCGSDDVRERWWRRVSGRCRARMAARGDTEIAGEVARLTTTSERRGPPGTRDDDDVVGSRWSRQRQWSRQLRW</sequence>
<evidence type="ECO:0000256" key="1">
    <source>
        <dbReference type="SAM" id="MobiDB-lite"/>
    </source>
</evidence>
<comment type="caution">
    <text evidence="2">The sequence shown here is derived from an EMBL/GenBank/DDBJ whole genome shotgun (WGS) entry which is preliminary data.</text>
</comment>
<keyword evidence="3" id="KW-1185">Reference proteome</keyword>
<feature type="region of interest" description="Disordered" evidence="1">
    <location>
        <begin position="77"/>
        <end position="104"/>
    </location>
</feature>
<evidence type="ECO:0000313" key="2">
    <source>
        <dbReference type="EMBL" id="KAK9150545.1"/>
    </source>
</evidence>